<dbReference type="AlphaFoldDB" id="A0A0E9PW21"/>
<organism evidence="1">
    <name type="scientific">Anguilla anguilla</name>
    <name type="common">European freshwater eel</name>
    <name type="synonym">Muraena anguilla</name>
    <dbReference type="NCBI Taxonomy" id="7936"/>
    <lineage>
        <taxon>Eukaryota</taxon>
        <taxon>Metazoa</taxon>
        <taxon>Chordata</taxon>
        <taxon>Craniata</taxon>
        <taxon>Vertebrata</taxon>
        <taxon>Euteleostomi</taxon>
        <taxon>Actinopterygii</taxon>
        <taxon>Neopterygii</taxon>
        <taxon>Teleostei</taxon>
        <taxon>Anguilliformes</taxon>
        <taxon>Anguillidae</taxon>
        <taxon>Anguilla</taxon>
    </lineage>
</organism>
<reference evidence="1" key="2">
    <citation type="journal article" date="2015" name="Fish Shellfish Immunol.">
        <title>Early steps in the European eel (Anguilla anguilla)-Vibrio vulnificus interaction in the gills: Role of the RtxA13 toxin.</title>
        <authorList>
            <person name="Callol A."/>
            <person name="Pajuelo D."/>
            <person name="Ebbesson L."/>
            <person name="Teles M."/>
            <person name="MacKenzie S."/>
            <person name="Amaro C."/>
        </authorList>
    </citation>
    <scope>NUCLEOTIDE SEQUENCE</scope>
</reference>
<sequence>MHAAAMNIILYTGVGTAL</sequence>
<evidence type="ECO:0000313" key="1">
    <source>
        <dbReference type="EMBL" id="JAH08472.1"/>
    </source>
</evidence>
<proteinExistence type="predicted"/>
<protein>
    <submittedName>
        <fullName evidence="1">Uncharacterized protein</fullName>
    </submittedName>
</protein>
<dbReference type="EMBL" id="GBXM01100105">
    <property type="protein sequence ID" value="JAH08472.1"/>
    <property type="molecule type" value="Transcribed_RNA"/>
</dbReference>
<reference evidence="1" key="1">
    <citation type="submission" date="2014-11" db="EMBL/GenBank/DDBJ databases">
        <authorList>
            <person name="Amaro Gonzalez C."/>
        </authorList>
    </citation>
    <scope>NUCLEOTIDE SEQUENCE</scope>
</reference>
<accession>A0A0E9PW21</accession>
<name>A0A0E9PW21_ANGAN</name>